<dbReference type="Gene3D" id="3.40.50.10630">
    <property type="entry name" value="Uracil-DNA glycosylase-like"/>
    <property type="match status" value="1"/>
</dbReference>
<evidence type="ECO:0000313" key="3">
    <source>
        <dbReference type="Proteomes" id="UP000198297"/>
    </source>
</evidence>
<proteinExistence type="predicted"/>
<organism evidence="2 3">
    <name type="scientific">Halorubrum ezzemoulense</name>
    <name type="common">Halorubrum chaoviator</name>
    <dbReference type="NCBI Taxonomy" id="337243"/>
    <lineage>
        <taxon>Archaea</taxon>
        <taxon>Methanobacteriati</taxon>
        <taxon>Methanobacteriota</taxon>
        <taxon>Stenosarchaea group</taxon>
        <taxon>Halobacteria</taxon>
        <taxon>Halobacteriales</taxon>
        <taxon>Haloferacaceae</taxon>
        <taxon>Halorubrum</taxon>
    </lineage>
</organism>
<evidence type="ECO:0000313" key="2">
    <source>
        <dbReference type="EMBL" id="SNR65513.1"/>
    </source>
</evidence>
<name>A0A238Y4C3_HALEZ</name>
<dbReference type="InterPro" id="IPR036895">
    <property type="entry name" value="Uracil-DNA_glycosylase-like_sf"/>
</dbReference>
<evidence type="ECO:0000259" key="1">
    <source>
        <dbReference type="Pfam" id="PF21818"/>
    </source>
</evidence>
<dbReference type="AlphaFoldDB" id="A0A238Y4C3"/>
<dbReference type="Proteomes" id="UP000198297">
    <property type="component" value="Unassembled WGS sequence"/>
</dbReference>
<dbReference type="EMBL" id="FZNK01000008">
    <property type="protein sequence ID" value="SNR65513.1"/>
    <property type="molecule type" value="Genomic_DNA"/>
</dbReference>
<dbReference type="RefSeq" id="WP_089308903.1">
    <property type="nucleotide sequence ID" value="NZ_FZNK01000008.1"/>
</dbReference>
<dbReference type="InterPro" id="IPR049251">
    <property type="entry name" value="DUF6884"/>
</dbReference>
<sequence length="152" mass="17176">MTSLLVQSCSATKNQVTEPTRALDVYDGYFFRIIKKAKREGAFESDIDICILSAEYGLIDAEDEITTYDRRMTTSRAEELRDQVADAIRKRIEENRYDEIVLNLGKEYLQAVEDLSERSDIDISTVQGGGIGEKGKQLKRFVRSDTVPAVIS</sequence>
<gene>
    <name evidence="2" type="ORF">SAMN06266787_10831</name>
</gene>
<reference evidence="2 3" key="1">
    <citation type="submission" date="2017-06" db="EMBL/GenBank/DDBJ databases">
        <authorList>
            <person name="Kim H.J."/>
            <person name="Triplett B.A."/>
        </authorList>
    </citation>
    <scope>NUCLEOTIDE SEQUENCE [LARGE SCALE GENOMIC DNA]</scope>
    <source>
        <strain evidence="2 3">DSM 19316</strain>
    </source>
</reference>
<dbReference type="Pfam" id="PF21818">
    <property type="entry name" value="DUF6884"/>
    <property type="match status" value="1"/>
</dbReference>
<feature type="domain" description="DUF6884" evidence="1">
    <location>
        <begin position="8"/>
        <end position="139"/>
    </location>
</feature>
<dbReference type="SUPFAM" id="SSF52141">
    <property type="entry name" value="Uracil-DNA glycosylase-like"/>
    <property type="match status" value="1"/>
</dbReference>
<protein>
    <recommendedName>
        <fullName evidence="1">DUF6884 domain-containing protein</fullName>
    </recommendedName>
</protein>
<accession>A0A238Y4C3</accession>